<feature type="domain" description="Carboxymuconolactone decarboxylase-like" evidence="1">
    <location>
        <begin position="22"/>
        <end position="101"/>
    </location>
</feature>
<dbReference type="Pfam" id="PF02627">
    <property type="entry name" value="CMD"/>
    <property type="match status" value="1"/>
</dbReference>
<sequence length="159" mass="17663">MTTRNSERLDLNTHSARTYSAMHRLATTAAQAATDAGLEGPLVELVRIRASQINGCAFCIDMHTIDARSAGEAEQRLYALNAWEEAPFFTERERAALEFTESVTLVHTGHVPDDVYERTVKVFGEEQLAALLWIIVVINSYNRVAITPRLTPGNYKPSA</sequence>
<keyword evidence="3" id="KW-1185">Reference proteome</keyword>
<dbReference type="EMBL" id="CP108058">
    <property type="protein sequence ID" value="WUO51255.1"/>
    <property type="molecule type" value="Genomic_DNA"/>
</dbReference>
<protein>
    <submittedName>
        <fullName evidence="2">Carboxymuconolactone decarboxylase family protein</fullName>
    </submittedName>
</protein>
<dbReference type="NCBIfam" id="TIGR00778">
    <property type="entry name" value="ahpD_dom"/>
    <property type="match status" value="1"/>
</dbReference>
<organism evidence="2 3">
    <name type="scientific">Streptomyces goshikiensis</name>
    <dbReference type="NCBI Taxonomy" id="1942"/>
    <lineage>
        <taxon>Bacteria</taxon>
        <taxon>Bacillati</taxon>
        <taxon>Actinomycetota</taxon>
        <taxon>Actinomycetes</taxon>
        <taxon>Kitasatosporales</taxon>
        <taxon>Streptomycetaceae</taxon>
        <taxon>Streptomyces</taxon>
    </lineage>
</organism>
<proteinExistence type="predicted"/>
<reference evidence="2" key="1">
    <citation type="submission" date="2022-10" db="EMBL/GenBank/DDBJ databases">
        <title>The complete genomes of actinobacterial strains from the NBC collection.</title>
        <authorList>
            <person name="Joergensen T.S."/>
            <person name="Alvarez Arevalo M."/>
            <person name="Sterndorff E.B."/>
            <person name="Faurdal D."/>
            <person name="Vuksanovic O."/>
            <person name="Mourched A.-S."/>
            <person name="Charusanti P."/>
            <person name="Shaw S."/>
            <person name="Blin K."/>
            <person name="Weber T."/>
        </authorList>
    </citation>
    <scope>NUCLEOTIDE SEQUENCE</scope>
    <source>
        <strain evidence="2">NBC_00283</strain>
        <plasmid evidence="2">unnamed1</plasmid>
    </source>
</reference>
<evidence type="ECO:0000313" key="3">
    <source>
        <dbReference type="Proteomes" id="UP001432075"/>
    </source>
</evidence>
<dbReference type="RefSeq" id="WP_008740937.1">
    <property type="nucleotide sequence ID" value="NZ_BMVE01000016.1"/>
</dbReference>
<dbReference type="InterPro" id="IPR003779">
    <property type="entry name" value="CMD-like"/>
</dbReference>
<dbReference type="PANTHER" id="PTHR34846">
    <property type="entry name" value="4-CARBOXYMUCONOLACTONE DECARBOXYLASE FAMILY PROTEIN (AFU_ORTHOLOGUE AFUA_6G11590)"/>
    <property type="match status" value="1"/>
</dbReference>
<evidence type="ECO:0000259" key="1">
    <source>
        <dbReference type="Pfam" id="PF02627"/>
    </source>
</evidence>
<name>A0ABZ1RXP6_9ACTN</name>
<evidence type="ECO:0000313" key="2">
    <source>
        <dbReference type="EMBL" id="WUO51255.1"/>
    </source>
</evidence>
<keyword evidence="2" id="KW-0614">Plasmid</keyword>
<geneLocation type="plasmid" evidence="2 3">
    <name>unnamed1</name>
</geneLocation>
<dbReference type="Gene3D" id="1.20.1290.10">
    <property type="entry name" value="AhpD-like"/>
    <property type="match status" value="1"/>
</dbReference>
<dbReference type="PANTHER" id="PTHR34846:SF10">
    <property type="entry name" value="CYTOPLASMIC PROTEIN"/>
    <property type="match status" value="1"/>
</dbReference>
<gene>
    <name evidence="2" type="ORF">OHU17_35890</name>
</gene>
<dbReference type="InterPro" id="IPR029032">
    <property type="entry name" value="AhpD-like"/>
</dbReference>
<dbReference type="Proteomes" id="UP001432075">
    <property type="component" value="Plasmid unnamed1"/>
</dbReference>
<dbReference type="InterPro" id="IPR004675">
    <property type="entry name" value="AhpD_core"/>
</dbReference>
<dbReference type="SUPFAM" id="SSF69118">
    <property type="entry name" value="AhpD-like"/>
    <property type="match status" value="1"/>
</dbReference>
<accession>A0ABZ1RXP6</accession>